<keyword evidence="8" id="KW-1185">Reference proteome</keyword>
<feature type="region of interest" description="Disordered" evidence="5">
    <location>
        <begin position="1"/>
        <end position="26"/>
    </location>
</feature>
<gene>
    <name evidence="7" type="ORF">Q7C36_016966</name>
</gene>
<protein>
    <recommendedName>
        <fullName evidence="6">RING-type domain-containing protein</fullName>
    </recommendedName>
</protein>
<dbReference type="InterPro" id="IPR013083">
    <property type="entry name" value="Znf_RING/FYVE/PHD"/>
</dbReference>
<keyword evidence="2 4" id="KW-0863">Zinc-finger</keyword>
<evidence type="ECO:0000256" key="4">
    <source>
        <dbReference type="PROSITE-ProRule" id="PRU00175"/>
    </source>
</evidence>
<dbReference type="InterPro" id="IPR052788">
    <property type="entry name" value="RING-type_E3_ligase_ATL"/>
</dbReference>
<dbReference type="Gene3D" id="3.30.40.10">
    <property type="entry name" value="Zinc/RING finger domain, C3HC4 (zinc finger)"/>
    <property type="match status" value="1"/>
</dbReference>
<evidence type="ECO:0000256" key="3">
    <source>
        <dbReference type="ARBA" id="ARBA00022833"/>
    </source>
</evidence>
<dbReference type="SUPFAM" id="SSF57850">
    <property type="entry name" value="RING/U-box"/>
    <property type="match status" value="1"/>
</dbReference>
<feature type="domain" description="RING-type" evidence="6">
    <location>
        <begin position="50"/>
        <end position="92"/>
    </location>
</feature>
<evidence type="ECO:0000259" key="6">
    <source>
        <dbReference type="PROSITE" id="PS50089"/>
    </source>
</evidence>
<proteinExistence type="predicted"/>
<dbReference type="PANTHER" id="PTHR45798:SF97">
    <property type="entry name" value="ALCOHOL-SENSITIVE RING FINGER PROTEIN 1"/>
    <property type="match status" value="1"/>
</dbReference>
<feature type="compositionally biased region" description="Basic residues" evidence="5">
    <location>
        <begin position="7"/>
        <end position="26"/>
    </location>
</feature>
<dbReference type="GO" id="GO:0008270">
    <property type="term" value="F:zinc ion binding"/>
    <property type="evidence" value="ECO:0007669"/>
    <property type="project" value="UniProtKB-KW"/>
</dbReference>
<evidence type="ECO:0000313" key="8">
    <source>
        <dbReference type="Proteomes" id="UP001187315"/>
    </source>
</evidence>
<dbReference type="InterPro" id="IPR001841">
    <property type="entry name" value="Znf_RING"/>
</dbReference>
<dbReference type="SMART" id="SM00184">
    <property type="entry name" value="RING"/>
    <property type="match status" value="1"/>
</dbReference>
<evidence type="ECO:0000313" key="7">
    <source>
        <dbReference type="EMBL" id="KAK2831880.1"/>
    </source>
</evidence>
<name>A0AA88S9W6_TACVA</name>
<dbReference type="Proteomes" id="UP001187315">
    <property type="component" value="Unassembled WGS sequence"/>
</dbReference>
<evidence type="ECO:0000256" key="2">
    <source>
        <dbReference type="ARBA" id="ARBA00022771"/>
    </source>
</evidence>
<evidence type="ECO:0000256" key="1">
    <source>
        <dbReference type="ARBA" id="ARBA00022723"/>
    </source>
</evidence>
<dbReference type="EMBL" id="JAVHJS010000017">
    <property type="protein sequence ID" value="KAK2831880.1"/>
    <property type="molecule type" value="Genomic_DNA"/>
</dbReference>
<dbReference type="Pfam" id="PF13639">
    <property type="entry name" value="zf-RING_2"/>
    <property type="match status" value="1"/>
</dbReference>
<keyword evidence="3" id="KW-0862">Zinc</keyword>
<dbReference type="PANTHER" id="PTHR45798">
    <property type="entry name" value="RING-H2 FINGER PROTEIN ATL61-RELATED-RELATED"/>
    <property type="match status" value="1"/>
</dbReference>
<comment type="caution">
    <text evidence="7">The sequence shown here is derived from an EMBL/GenBank/DDBJ whole genome shotgun (WGS) entry which is preliminary data.</text>
</comment>
<evidence type="ECO:0000256" key="5">
    <source>
        <dbReference type="SAM" id="MobiDB-lite"/>
    </source>
</evidence>
<accession>A0AA88S9W6</accession>
<keyword evidence="1" id="KW-0479">Metal-binding</keyword>
<sequence length="98" mass="11669">MSNSQKRQCKKRMKWRQSRLKKSQQRKGKILIQVLNWMVNEVEEEESNECPICLEEYTEDVMVLDCGHKFHDHCIQQWFEVVTISSSPTSLPFLLIVL</sequence>
<dbReference type="AlphaFoldDB" id="A0AA88S9W6"/>
<dbReference type="PROSITE" id="PS50089">
    <property type="entry name" value="ZF_RING_2"/>
    <property type="match status" value="1"/>
</dbReference>
<organism evidence="7 8">
    <name type="scientific">Tachysurus vachellii</name>
    <name type="common">Darkbarbel catfish</name>
    <name type="synonym">Pelteobagrus vachellii</name>
    <dbReference type="NCBI Taxonomy" id="175792"/>
    <lineage>
        <taxon>Eukaryota</taxon>
        <taxon>Metazoa</taxon>
        <taxon>Chordata</taxon>
        <taxon>Craniata</taxon>
        <taxon>Vertebrata</taxon>
        <taxon>Euteleostomi</taxon>
        <taxon>Actinopterygii</taxon>
        <taxon>Neopterygii</taxon>
        <taxon>Teleostei</taxon>
        <taxon>Ostariophysi</taxon>
        <taxon>Siluriformes</taxon>
        <taxon>Bagridae</taxon>
        <taxon>Tachysurus</taxon>
    </lineage>
</organism>
<reference evidence="7" key="1">
    <citation type="submission" date="2023-08" db="EMBL/GenBank/DDBJ databases">
        <title>Pelteobagrus vachellii genome.</title>
        <authorList>
            <person name="Liu H."/>
        </authorList>
    </citation>
    <scope>NUCLEOTIDE SEQUENCE</scope>
    <source>
        <strain evidence="7">PRFRI_2022a</strain>
        <tissue evidence="7">Muscle</tissue>
    </source>
</reference>